<dbReference type="Gene3D" id="1.10.8.20">
    <property type="entry name" value="N-terminal domain of phosphatidylinositol transfer protein sec14p"/>
    <property type="match status" value="1"/>
</dbReference>
<reference evidence="4" key="1">
    <citation type="submission" date="2019-11" db="UniProtKB">
        <authorList>
            <consortium name="WormBaseParasite"/>
        </authorList>
    </citation>
    <scope>IDENTIFICATION</scope>
</reference>
<organism evidence="4">
    <name type="scientific">Mesocestoides corti</name>
    <name type="common">Flatworm</name>
    <dbReference type="NCBI Taxonomy" id="53468"/>
    <lineage>
        <taxon>Eukaryota</taxon>
        <taxon>Metazoa</taxon>
        <taxon>Spiralia</taxon>
        <taxon>Lophotrochozoa</taxon>
        <taxon>Platyhelminthes</taxon>
        <taxon>Cestoda</taxon>
        <taxon>Eucestoda</taxon>
        <taxon>Cyclophyllidea</taxon>
        <taxon>Mesocestoididae</taxon>
        <taxon>Mesocestoides</taxon>
    </lineage>
</organism>
<protein>
    <submittedName>
        <fullName evidence="4">Tyrosine-protein phosphatase non-receptor type 9</fullName>
    </submittedName>
</protein>
<evidence type="ECO:0000259" key="2">
    <source>
        <dbReference type="PROSITE" id="PS50056"/>
    </source>
</evidence>
<dbReference type="Pfam" id="PF00650">
    <property type="entry name" value="CRAL_TRIO"/>
    <property type="match status" value="1"/>
</dbReference>
<sequence>MKIQEFLSLVRTTPYGSTLEPGKAVQTAKLFLRARKFNVSRAWELYKSYKHMRYSNQLEAIDPMEEGVRRELLSEKFTVLPHSSSLEPTVMVFSVRRHWPPNCTDRDVLKGIIYQLDAALLDEQTQEQGLTVIYDMTDAKYSNFGADLSMKLLNLLVGSYPARVRNILIVAAPFWFRPPYHLSRFFVNDKIRERILTIDRKQLPNYLPLATIPQNLGGYLIHCHVDWLKTCFERHFASPFPNGDYFNPMKAIQVNGRTPFTLTRRSSFHGALLREHHFPHYRQGAYCSNGTLRLHNRFSSVVGRTKSVTSKDASNWTYNPLVCQKTSHLPELPALSFSTNNDSACDELVTLPATNSNSTTCVSVEQFVADFPRKFPGVFEREFEQLIKPTPLNGSVNRFKCHCNSEKNRYVDVPCLDQSAVILPNGAYIHANYVDGYNRKNAYILTQGPLDNTIDDFWQMIWTTGATIIIMLTKIVENGRIKCSQYWPALDPSNPVSAISHFAHFTVTNVSETVEANGLYQVTKLQLSKSQDKISTDSIETRQIDHFLFLGWPDFDVPKDPRGFLSFLDVVNERLKQNPNPNPPPLVIHCSAGIGRTGTFTATDICLMQAKTEGAVDVLGVVTRIRNQRACSVQLAKQYSFIYQSIYMRLTEISRDT</sequence>
<dbReference type="SMART" id="SM00404">
    <property type="entry name" value="PTPc_motif"/>
    <property type="match status" value="1"/>
</dbReference>
<dbReference type="CDD" id="cd00170">
    <property type="entry name" value="SEC14"/>
    <property type="match status" value="1"/>
</dbReference>
<dbReference type="InterPro" id="IPR001251">
    <property type="entry name" value="CRAL-TRIO_dom"/>
</dbReference>
<dbReference type="PANTHER" id="PTHR19134:SF534">
    <property type="entry name" value="LD27988P"/>
    <property type="match status" value="1"/>
</dbReference>
<dbReference type="SUPFAM" id="SSF52799">
    <property type="entry name" value="(Phosphotyrosine protein) phosphatases II"/>
    <property type="match status" value="1"/>
</dbReference>
<dbReference type="InterPro" id="IPR000387">
    <property type="entry name" value="Tyr_Pase_dom"/>
</dbReference>
<dbReference type="PRINTS" id="PR00700">
    <property type="entry name" value="PRTYPHPHTASE"/>
</dbReference>
<dbReference type="InterPro" id="IPR050348">
    <property type="entry name" value="Protein-Tyr_Phosphatase"/>
</dbReference>
<dbReference type="SUPFAM" id="SSF52087">
    <property type="entry name" value="CRAL/TRIO domain"/>
    <property type="match status" value="1"/>
</dbReference>
<dbReference type="Pfam" id="PF00102">
    <property type="entry name" value="Y_phosphatase"/>
    <property type="match status" value="1"/>
</dbReference>
<dbReference type="SMART" id="SM00516">
    <property type="entry name" value="SEC14"/>
    <property type="match status" value="1"/>
</dbReference>
<dbReference type="InterPro" id="IPR000242">
    <property type="entry name" value="PTP_cat"/>
</dbReference>
<feature type="domain" description="Tyrosine-protein phosphatase" evidence="1">
    <location>
        <begin position="379"/>
        <end position="649"/>
    </location>
</feature>
<dbReference type="Gene3D" id="3.90.190.10">
    <property type="entry name" value="Protein tyrosine phosphatase superfamily"/>
    <property type="match status" value="1"/>
</dbReference>
<evidence type="ECO:0000259" key="1">
    <source>
        <dbReference type="PROSITE" id="PS50055"/>
    </source>
</evidence>
<dbReference type="WBParaSite" id="MCU_002607-RA">
    <property type="protein sequence ID" value="MCU_002607-RA"/>
    <property type="gene ID" value="MCU_002607"/>
</dbReference>
<dbReference type="SUPFAM" id="SSF46938">
    <property type="entry name" value="CRAL/TRIO N-terminal domain"/>
    <property type="match status" value="1"/>
</dbReference>
<dbReference type="Gene3D" id="3.40.525.10">
    <property type="entry name" value="CRAL-TRIO lipid binding domain"/>
    <property type="match status" value="1"/>
</dbReference>
<dbReference type="InterPro" id="IPR036865">
    <property type="entry name" value="CRAL-TRIO_dom_sf"/>
</dbReference>
<dbReference type="PROSITE" id="PS50056">
    <property type="entry name" value="TYR_PHOSPHATASE_2"/>
    <property type="match status" value="1"/>
</dbReference>
<feature type="domain" description="CRAL-TRIO" evidence="3">
    <location>
        <begin position="65"/>
        <end position="224"/>
    </location>
</feature>
<dbReference type="InterPro" id="IPR036273">
    <property type="entry name" value="CRAL/TRIO_N_dom_sf"/>
</dbReference>
<name>A0A5K3ES44_MESCO</name>
<dbReference type="InterPro" id="IPR029021">
    <property type="entry name" value="Prot-tyrosine_phosphatase-like"/>
</dbReference>
<dbReference type="AlphaFoldDB" id="A0A5K3ES44"/>
<proteinExistence type="predicted"/>
<dbReference type="InterPro" id="IPR003595">
    <property type="entry name" value="Tyr_Pase_cat"/>
</dbReference>
<evidence type="ECO:0000259" key="3">
    <source>
        <dbReference type="PROSITE" id="PS50191"/>
    </source>
</evidence>
<dbReference type="InterPro" id="IPR016130">
    <property type="entry name" value="Tyr_Pase_AS"/>
</dbReference>
<dbReference type="PROSITE" id="PS50055">
    <property type="entry name" value="TYR_PHOSPHATASE_PTP"/>
    <property type="match status" value="1"/>
</dbReference>
<accession>A0A5K3ES44</accession>
<evidence type="ECO:0000313" key="4">
    <source>
        <dbReference type="WBParaSite" id="MCU_002607-RA"/>
    </source>
</evidence>
<dbReference type="GO" id="GO:0004725">
    <property type="term" value="F:protein tyrosine phosphatase activity"/>
    <property type="evidence" value="ECO:0007669"/>
    <property type="project" value="InterPro"/>
</dbReference>
<dbReference type="PANTHER" id="PTHR19134">
    <property type="entry name" value="RECEPTOR-TYPE TYROSINE-PROTEIN PHOSPHATASE"/>
    <property type="match status" value="1"/>
</dbReference>
<feature type="domain" description="Tyrosine specific protein phosphatases" evidence="2">
    <location>
        <begin position="565"/>
        <end position="640"/>
    </location>
</feature>
<dbReference type="PROSITE" id="PS00383">
    <property type="entry name" value="TYR_PHOSPHATASE_1"/>
    <property type="match status" value="1"/>
</dbReference>
<dbReference type="PROSITE" id="PS50191">
    <property type="entry name" value="CRAL_TRIO"/>
    <property type="match status" value="1"/>
</dbReference>
<dbReference type="SMART" id="SM00194">
    <property type="entry name" value="PTPc"/>
    <property type="match status" value="1"/>
</dbReference>